<dbReference type="InterPro" id="IPR036291">
    <property type="entry name" value="NAD(P)-bd_dom_sf"/>
</dbReference>
<evidence type="ECO:0000313" key="10">
    <source>
        <dbReference type="Proteomes" id="UP001208570"/>
    </source>
</evidence>
<evidence type="ECO:0000256" key="4">
    <source>
        <dbReference type="ARBA" id="ARBA00022833"/>
    </source>
</evidence>
<gene>
    <name evidence="9" type="ORF">LSH36_784g01041</name>
</gene>
<dbReference type="GO" id="GO:0008270">
    <property type="term" value="F:zinc ion binding"/>
    <property type="evidence" value="ECO:0007669"/>
    <property type="project" value="InterPro"/>
</dbReference>
<reference evidence="9" key="1">
    <citation type="journal article" date="2023" name="Mol. Biol. Evol.">
        <title>Third-Generation Sequencing Reveals the Adaptive Role of the Epigenome in Three Deep-Sea Polychaetes.</title>
        <authorList>
            <person name="Perez M."/>
            <person name="Aroh O."/>
            <person name="Sun Y."/>
            <person name="Lan Y."/>
            <person name="Juniper S.K."/>
            <person name="Young C.R."/>
            <person name="Angers B."/>
            <person name="Qian P.Y."/>
        </authorList>
    </citation>
    <scope>NUCLEOTIDE SEQUENCE</scope>
    <source>
        <strain evidence="9">P08H-3</strain>
    </source>
</reference>
<evidence type="ECO:0000256" key="7">
    <source>
        <dbReference type="SAM" id="MobiDB-lite"/>
    </source>
</evidence>
<protein>
    <recommendedName>
        <fullName evidence="8">Enoyl reductase (ER) domain-containing protein</fullName>
    </recommendedName>
</protein>
<comment type="similarity">
    <text evidence="2 6">Belongs to the zinc-containing alcohol dehydrogenase family.</text>
</comment>
<keyword evidence="10" id="KW-1185">Reference proteome</keyword>
<keyword evidence="5" id="KW-0560">Oxidoreductase</keyword>
<evidence type="ECO:0000256" key="2">
    <source>
        <dbReference type="ARBA" id="ARBA00008072"/>
    </source>
</evidence>
<dbReference type="EMBL" id="JAODUP010000784">
    <property type="protein sequence ID" value="KAK2144118.1"/>
    <property type="molecule type" value="Genomic_DNA"/>
</dbReference>
<evidence type="ECO:0000256" key="6">
    <source>
        <dbReference type="RuleBase" id="RU361277"/>
    </source>
</evidence>
<comment type="caution">
    <text evidence="9">The sequence shown here is derived from an EMBL/GenBank/DDBJ whole genome shotgun (WGS) entry which is preliminary data.</text>
</comment>
<sequence length="513" mass="55739">MQEATPDDQASDHSDEDFFVKKHDNSTAITQLDEYLTSSSTETMTSQHGHLSSSSSSKQTLPCQLALHASSWAYLHPNEGSEVEQGLCSVNSQWQQTMRTSPKAVQNEPVSLGVTLTKGAVRDNLPPVARALALHEFKMASHVKTRTMNRRVTLDAVNVLRTSEVPIPEPPPEGAIVKVMFAGVCHTDVRTVGRLYHAKFVFPRVLGHEISGTIYRLGDEVVKARPDVKIGDRVSVYPWGKCQQCANCLSDIPLCTTLHYGRGPMDSYVYGVWRDGGYQNYVVVDFIQFLINIPNNVGMDAAATLMCGGVTSYNAVTSLGESIGRARKASGNALVALIGAGGLALWALQIIKALYPTGVRVLAVDINDEKLQDAKAAGADLTHRWDTSESAEVAADCMIKSCGARPDAIIELTGLTGVIKRALLSLNIGGTITLVGLGEVWMPEMTIDSVIRRNIQIKGVVVGSKRQCVELIDLVQQGKVRPPPMTHIRLEDLDEALDKLDKGTQRGRAVVKM</sequence>
<dbReference type="PROSITE" id="PS00059">
    <property type="entry name" value="ADH_ZINC"/>
    <property type="match status" value="1"/>
</dbReference>
<accession>A0AAD9J171</accession>
<dbReference type="GO" id="GO:0004022">
    <property type="term" value="F:alcohol dehydrogenase (NAD+) activity"/>
    <property type="evidence" value="ECO:0007669"/>
    <property type="project" value="TreeGrafter"/>
</dbReference>
<dbReference type="InterPro" id="IPR013149">
    <property type="entry name" value="ADH-like_C"/>
</dbReference>
<keyword evidence="4 6" id="KW-0862">Zinc</keyword>
<evidence type="ECO:0000256" key="3">
    <source>
        <dbReference type="ARBA" id="ARBA00022723"/>
    </source>
</evidence>
<evidence type="ECO:0000256" key="5">
    <source>
        <dbReference type="ARBA" id="ARBA00023002"/>
    </source>
</evidence>
<dbReference type="InterPro" id="IPR020843">
    <property type="entry name" value="ER"/>
</dbReference>
<dbReference type="InterPro" id="IPR013154">
    <property type="entry name" value="ADH-like_N"/>
</dbReference>
<feature type="region of interest" description="Disordered" evidence="7">
    <location>
        <begin position="38"/>
        <end position="57"/>
    </location>
</feature>
<proteinExistence type="inferred from homology"/>
<evidence type="ECO:0000256" key="1">
    <source>
        <dbReference type="ARBA" id="ARBA00001947"/>
    </source>
</evidence>
<dbReference type="SUPFAM" id="SSF51735">
    <property type="entry name" value="NAD(P)-binding Rossmann-fold domains"/>
    <property type="match status" value="1"/>
</dbReference>
<feature type="region of interest" description="Disordered" evidence="7">
    <location>
        <begin position="1"/>
        <end position="20"/>
    </location>
</feature>
<dbReference type="Pfam" id="PF00107">
    <property type="entry name" value="ADH_zinc_N"/>
    <property type="match status" value="1"/>
</dbReference>
<keyword evidence="3 6" id="KW-0479">Metal-binding</keyword>
<evidence type="ECO:0000259" key="8">
    <source>
        <dbReference type="SMART" id="SM00829"/>
    </source>
</evidence>
<dbReference type="Gene3D" id="3.40.50.720">
    <property type="entry name" value="NAD(P)-binding Rossmann-like Domain"/>
    <property type="match status" value="1"/>
</dbReference>
<dbReference type="AlphaFoldDB" id="A0AAD9J171"/>
<dbReference type="Proteomes" id="UP001208570">
    <property type="component" value="Unassembled WGS sequence"/>
</dbReference>
<dbReference type="SMART" id="SM00829">
    <property type="entry name" value="PKS_ER"/>
    <property type="match status" value="1"/>
</dbReference>
<feature type="compositionally biased region" description="Basic and acidic residues" evidence="7">
    <location>
        <begin position="10"/>
        <end position="20"/>
    </location>
</feature>
<feature type="domain" description="Enoyl reductase (ER)" evidence="8">
    <location>
        <begin position="155"/>
        <end position="511"/>
    </location>
</feature>
<dbReference type="PANTHER" id="PTHR42940">
    <property type="entry name" value="ALCOHOL DEHYDROGENASE 1-RELATED"/>
    <property type="match status" value="1"/>
</dbReference>
<dbReference type="InterPro" id="IPR002328">
    <property type="entry name" value="ADH_Zn_CS"/>
</dbReference>
<dbReference type="Gene3D" id="3.90.180.10">
    <property type="entry name" value="Medium-chain alcohol dehydrogenases, catalytic domain"/>
    <property type="match status" value="1"/>
</dbReference>
<dbReference type="InterPro" id="IPR011032">
    <property type="entry name" value="GroES-like_sf"/>
</dbReference>
<evidence type="ECO:0000313" key="9">
    <source>
        <dbReference type="EMBL" id="KAK2144118.1"/>
    </source>
</evidence>
<name>A0AAD9J171_9ANNE</name>
<organism evidence="9 10">
    <name type="scientific">Paralvinella palmiformis</name>
    <dbReference type="NCBI Taxonomy" id="53620"/>
    <lineage>
        <taxon>Eukaryota</taxon>
        <taxon>Metazoa</taxon>
        <taxon>Spiralia</taxon>
        <taxon>Lophotrochozoa</taxon>
        <taxon>Annelida</taxon>
        <taxon>Polychaeta</taxon>
        <taxon>Sedentaria</taxon>
        <taxon>Canalipalpata</taxon>
        <taxon>Terebellida</taxon>
        <taxon>Terebelliformia</taxon>
        <taxon>Alvinellidae</taxon>
        <taxon>Paralvinella</taxon>
    </lineage>
</organism>
<comment type="cofactor">
    <cofactor evidence="1 6">
        <name>Zn(2+)</name>
        <dbReference type="ChEBI" id="CHEBI:29105"/>
    </cofactor>
</comment>
<dbReference type="Pfam" id="PF08240">
    <property type="entry name" value="ADH_N"/>
    <property type="match status" value="1"/>
</dbReference>
<dbReference type="GO" id="GO:0005737">
    <property type="term" value="C:cytoplasm"/>
    <property type="evidence" value="ECO:0007669"/>
    <property type="project" value="TreeGrafter"/>
</dbReference>
<dbReference type="SUPFAM" id="SSF50129">
    <property type="entry name" value="GroES-like"/>
    <property type="match status" value="1"/>
</dbReference>
<dbReference type="PANTHER" id="PTHR42940:SF8">
    <property type="entry name" value="VACUOLAR PROTEIN SORTING-ASSOCIATED PROTEIN 11"/>
    <property type="match status" value="1"/>
</dbReference>
<feature type="compositionally biased region" description="Polar residues" evidence="7">
    <location>
        <begin position="38"/>
        <end position="51"/>
    </location>
</feature>